<dbReference type="RefSeq" id="WP_399591597.1">
    <property type="nucleotide sequence ID" value="NZ_JBITPR010000022.1"/>
</dbReference>
<evidence type="ECO:0000259" key="1">
    <source>
        <dbReference type="PROSITE" id="PS51186"/>
    </source>
</evidence>
<dbReference type="EMBL" id="JBITPR010000022">
    <property type="protein sequence ID" value="MFI7870406.1"/>
    <property type="molecule type" value="Genomic_DNA"/>
</dbReference>
<dbReference type="InterPro" id="IPR027795">
    <property type="entry name" value="CASTOR_ACT_dom"/>
</dbReference>
<keyword evidence="2" id="KW-0808">Transferase</keyword>
<dbReference type="GO" id="GO:0016746">
    <property type="term" value="F:acyltransferase activity"/>
    <property type="evidence" value="ECO:0007669"/>
    <property type="project" value="UniProtKB-KW"/>
</dbReference>
<gene>
    <name evidence="2" type="ORF">AB4829_07330</name>
</gene>
<dbReference type="InterPro" id="IPR016181">
    <property type="entry name" value="Acyl_CoA_acyltransferase"/>
</dbReference>
<dbReference type="Gene3D" id="3.40.630.30">
    <property type="match status" value="1"/>
</dbReference>
<evidence type="ECO:0000313" key="2">
    <source>
        <dbReference type="EMBL" id="MFI7870406.1"/>
    </source>
</evidence>
<feature type="domain" description="N-acetyltransferase" evidence="1">
    <location>
        <begin position="9"/>
        <end position="166"/>
    </location>
</feature>
<dbReference type="InterPro" id="IPR045865">
    <property type="entry name" value="ACT-like_dom_sf"/>
</dbReference>
<accession>A0ABW8B5Z1</accession>
<dbReference type="Gene3D" id="3.30.2130.10">
    <property type="entry name" value="VC0802-like"/>
    <property type="match status" value="1"/>
</dbReference>
<name>A0ABW8B5Z1_9ACTN</name>
<comment type="caution">
    <text evidence="2">The sequence shown here is derived from an EMBL/GenBank/DDBJ whole genome shotgun (WGS) entry which is preliminary data.</text>
</comment>
<dbReference type="Pfam" id="PF00583">
    <property type="entry name" value="Acetyltransf_1"/>
    <property type="match status" value="1"/>
</dbReference>
<dbReference type="PROSITE" id="PS51186">
    <property type="entry name" value="GNAT"/>
    <property type="match status" value="1"/>
</dbReference>
<keyword evidence="3" id="KW-1185">Reference proteome</keyword>
<dbReference type="SUPFAM" id="SSF55729">
    <property type="entry name" value="Acyl-CoA N-acyltransferases (Nat)"/>
    <property type="match status" value="1"/>
</dbReference>
<dbReference type="Proteomes" id="UP001614264">
    <property type="component" value="Unassembled WGS sequence"/>
</dbReference>
<reference evidence="2 3" key="1">
    <citation type="submission" date="2024-07" db="EMBL/GenBank/DDBJ databases">
        <title>Whole genome sequencing of Prodigiosin pigment-producing Streptomyces salinarius isolated from rhizosphere soil of Arachis hypogaea.</title>
        <authorList>
            <person name="Vidhya A."/>
            <person name="Ramya S."/>
        </authorList>
    </citation>
    <scope>NUCLEOTIDE SEQUENCE [LARGE SCALE GENOMIC DNA]</scope>
    <source>
        <strain evidence="2 3">VRMG2420</strain>
    </source>
</reference>
<dbReference type="Pfam" id="PF13840">
    <property type="entry name" value="ACT_7"/>
    <property type="match status" value="1"/>
</dbReference>
<dbReference type="EC" id="2.3.1.-" evidence="2"/>
<keyword evidence="2" id="KW-0012">Acyltransferase</keyword>
<dbReference type="InterPro" id="IPR000182">
    <property type="entry name" value="GNAT_dom"/>
</dbReference>
<protein>
    <submittedName>
        <fullName evidence="2">GNAT family N-acetyltransferase</fullName>
        <ecNumber evidence="2">2.3.1.-</ecNumber>
    </submittedName>
</protein>
<organism evidence="2 3">
    <name type="scientific">Streptomyces salinarius</name>
    <dbReference type="NCBI Taxonomy" id="2762598"/>
    <lineage>
        <taxon>Bacteria</taxon>
        <taxon>Bacillati</taxon>
        <taxon>Actinomycetota</taxon>
        <taxon>Actinomycetes</taxon>
        <taxon>Kitasatosporales</taxon>
        <taxon>Streptomycetaceae</taxon>
        <taxon>Streptomyces</taxon>
    </lineage>
</organism>
<evidence type="ECO:0000313" key="3">
    <source>
        <dbReference type="Proteomes" id="UP001614264"/>
    </source>
</evidence>
<proteinExistence type="predicted"/>
<dbReference type="PANTHER" id="PTHR43072">
    <property type="entry name" value="N-ACETYLTRANSFERASE"/>
    <property type="match status" value="1"/>
</dbReference>
<dbReference type="PANTHER" id="PTHR43072:SF36">
    <property type="entry name" value="RIBOSOMAL-PROTEIN-ALANINE ACETYLTRANSFERASE"/>
    <property type="match status" value="1"/>
</dbReference>
<sequence>MIDDLPASLAARHPTPDDHPRVLAVLDHWWGGMKGEAGALERALLLPRLYFQHFGSTSFLVEYPDGELAAFLIGFLSQTESDTAYIHFVGVDPALHGQGIGGTLYRAFFALVRAQGRRYVHCVTSPENTVSRTFHARLGFAASDPVPDYDGPGLARVAFSISLTDEPIRPSRRFRLLDGAFSLEHQLDPREPDDDHWLALVRAPEGLTVIRTAESSVPVHDRWVALYDTDPDHGLDEPGLLAAVLTPLARAAVPVFTASTYHADLVLVPEESRSLALDALRSAGFEIC</sequence>
<dbReference type="SUPFAM" id="SSF55021">
    <property type="entry name" value="ACT-like"/>
    <property type="match status" value="1"/>
</dbReference>
<dbReference type="CDD" id="cd04301">
    <property type="entry name" value="NAT_SF"/>
    <property type="match status" value="1"/>
</dbReference>